<gene>
    <name evidence="3" type="ORF">GCM10022244_14440</name>
</gene>
<evidence type="ECO:0000256" key="1">
    <source>
        <dbReference type="SAM" id="MobiDB-lite"/>
    </source>
</evidence>
<name>A0ABP7LSQ8_9ACTN</name>
<reference evidence="4" key="1">
    <citation type="journal article" date="2019" name="Int. J. Syst. Evol. Microbiol.">
        <title>The Global Catalogue of Microorganisms (GCM) 10K type strain sequencing project: providing services to taxonomists for standard genome sequencing and annotation.</title>
        <authorList>
            <consortium name="The Broad Institute Genomics Platform"/>
            <consortium name="The Broad Institute Genome Sequencing Center for Infectious Disease"/>
            <person name="Wu L."/>
            <person name="Ma J."/>
        </authorList>
    </citation>
    <scope>NUCLEOTIDE SEQUENCE [LARGE SCALE GENOMIC DNA]</scope>
    <source>
        <strain evidence="4">JCM 16956</strain>
    </source>
</reference>
<keyword evidence="4" id="KW-1185">Reference proteome</keyword>
<protein>
    <submittedName>
        <fullName evidence="3">DUF5709 domain-containing protein</fullName>
    </submittedName>
</protein>
<feature type="domain" description="DUF5709" evidence="2">
    <location>
        <begin position="109"/>
        <end position="152"/>
    </location>
</feature>
<comment type="caution">
    <text evidence="3">The sequence shown here is derived from an EMBL/GenBank/DDBJ whole genome shotgun (WGS) entry which is preliminary data.</text>
</comment>
<dbReference type="EMBL" id="BAABAJ010000003">
    <property type="protein sequence ID" value="GAA3905415.1"/>
    <property type="molecule type" value="Genomic_DNA"/>
</dbReference>
<sequence>MTEDFSAAQDARGDDVYQPEGSDAPNRPSGPLDPENELGTRPTESLEGPGWSPPERPRAVTAYGTTPREQREGAPLDDRLAEELPDIQPGDGDELGDLPDGEGEPLDQEAGATRAGRLAAPDSAVPGGVTARDVGPDDGIATAEEAAVHRDTDVDGAYPDDLPET</sequence>
<organism evidence="3 4">
    <name type="scientific">Streptomyces gulbargensis</name>
    <dbReference type="NCBI Taxonomy" id="364901"/>
    <lineage>
        <taxon>Bacteria</taxon>
        <taxon>Bacillati</taxon>
        <taxon>Actinomycetota</taxon>
        <taxon>Actinomycetes</taxon>
        <taxon>Kitasatosporales</taxon>
        <taxon>Streptomycetaceae</taxon>
        <taxon>Streptomyces</taxon>
    </lineage>
</organism>
<evidence type="ECO:0000313" key="3">
    <source>
        <dbReference type="EMBL" id="GAA3905415.1"/>
    </source>
</evidence>
<dbReference type="InterPro" id="IPR043763">
    <property type="entry name" value="DUF5709"/>
</dbReference>
<proteinExistence type="predicted"/>
<dbReference type="RefSeq" id="WP_345279634.1">
    <property type="nucleotide sequence ID" value="NZ_BAABAJ010000003.1"/>
</dbReference>
<feature type="region of interest" description="Disordered" evidence="1">
    <location>
        <begin position="1"/>
        <end position="165"/>
    </location>
</feature>
<dbReference type="Pfam" id="PF18970">
    <property type="entry name" value="DUF5709"/>
    <property type="match status" value="1"/>
</dbReference>
<evidence type="ECO:0000313" key="4">
    <source>
        <dbReference type="Proteomes" id="UP001501000"/>
    </source>
</evidence>
<feature type="compositionally biased region" description="Acidic residues" evidence="1">
    <location>
        <begin position="91"/>
        <end position="107"/>
    </location>
</feature>
<feature type="compositionally biased region" description="Basic and acidic residues" evidence="1">
    <location>
        <begin position="68"/>
        <end position="82"/>
    </location>
</feature>
<evidence type="ECO:0000259" key="2">
    <source>
        <dbReference type="Pfam" id="PF18970"/>
    </source>
</evidence>
<dbReference type="Proteomes" id="UP001501000">
    <property type="component" value="Unassembled WGS sequence"/>
</dbReference>
<accession>A0ABP7LSQ8</accession>